<dbReference type="InterPro" id="IPR013087">
    <property type="entry name" value="Znf_C2H2_type"/>
</dbReference>
<dbReference type="STRING" id="92696.A0A4R0RFI8"/>
<feature type="region of interest" description="Disordered" evidence="8">
    <location>
        <begin position="1"/>
        <end position="36"/>
    </location>
</feature>
<evidence type="ECO:0000256" key="5">
    <source>
        <dbReference type="ARBA" id="ARBA00022833"/>
    </source>
</evidence>
<evidence type="ECO:0000256" key="8">
    <source>
        <dbReference type="SAM" id="MobiDB-lite"/>
    </source>
</evidence>
<evidence type="ECO:0000313" key="11">
    <source>
        <dbReference type="Proteomes" id="UP000292702"/>
    </source>
</evidence>
<evidence type="ECO:0000256" key="6">
    <source>
        <dbReference type="ARBA" id="ARBA00023242"/>
    </source>
</evidence>
<sequence length="742" mass="83097">MAESQNSSAVSPPESDPPPPTAPQSSESEQADMIEYTKDGNISRMRSHAGNIPSLPQTKLCPHCPAKFTRTTHLNRHLRTRQFPRSPSASLPSPHTSTLSFQTATNVFMHAMPVKSGAKARRTSPDAAVARGHASSSTTPGSSASSSKYDGELSASTSQSTDDSRTSPALSYGDGSSYSSSYFSSTATDSTADAARKTNFAQEALDVQNQLNALFSNEMFEKFFNNVFVNGDQPQQYSAEEFLAPPVVVPSQAQPSTFPGVDMEFPFHIFGNEEQPFMAGVNPYAMETYPNIVPGGVTTQPSDEGASSFPLHSTPVAPPVPPGIPIPLPSELEYYLHLFFTKFLEQMPIVHAPTFNVSNKPAILVSAMQACGALYVKTPTAANFITQTLANTRDEIMAAFARKPTILEDQIHLILAVCLLQTIGLFHERAEQRSQSNIYHAMLVMMIRQSGLLHNHANWSRPILNNPSLVQQTWRDWVCYETTKRALSLTFLHDCCHTIFYTLPPTFFRQEFDLHLPCDEVLWTASTSHEWLMELTKESLGRTPEERLRGGPRVQETLTQLAAVTRSSQPAILLNPFSQFVLIHGILRKLFEDCLDKNRRDPLHARAGEEYTRVNPMIQYMLHNWLQSWLQSPDTPRMSKGQEPVFFHDALPFYWIAQVLLLAYQENLPPFASDNPAWNLSEDAKYGLMKEWFKHIRAFLRRGEQGPTLFWDELMKIRMDSWQSDIAAPDQAEGLLGFFEKR</sequence>
<evidence type="ECO:0000256" key="2">
    <source>
        <dbReference type="ARBA" id="ARBA00022723"/>
    </source>
</evidence>
<dbReference type="PANTHER" id="PTHR40626">
    <property type="entry name" value="MIP31509P"/>
    <property type="match status" value="1"/>
</dbReference>
<dbReference type="AlphaFoldDB" id="A0A4R0RFI8"/>
<keyword evidence="11" id="KW-1185">Reference proteome</keyword>
<dbReference type="Proteomes" id="UP000292702">
    <property type="component" value="Unassembled WGS sequence"/>
</dbReference>
<evidence type="ECO:0000256" key="1">
    <source>
        <dbReference type="ARBA" id="ARBA00004123"/>
    </source>
</evidence>
<keyword evidence="3" id="KW-0677">Repeat</keyword>
<keyword evidence="5" id="KW-0862">Zinc</keyword>
<dbReference type="InterPro" id="IPR007219">
    <property type="entry name" value="XnlR_reg_dom"/>
</dbReference>
<dbReference type="GO" id="GO:0000785">
    <property type="term" value="C:chromatin"/>
    <property type="evidence" value="ECO:0007669"/>
    <property type="project" value="TreeGrafter"/>
</dbReference>
<feature type="compositionally biased region" description="Low complexity" evidence="8">
    <location>
        <begin position="134"/>
        <end position="147"/>
    </location>
</feature>
<dbReference type="PANTHER" id="PTHR40626:SF11">
    <property type="entry name" value="ZINC FINGER PROTEIN YPR022C"/>
    <property type="match status" value="1"/>
</dbReference>
<accession>A0A4R0RFI8</accession>
<dbReference type="GO" id="GO:0006351">
    <property type="term" value="P:DNA-templated transcription"/>
    <property type="evidence" value="ECO:0007669"/>
    <property type="project" value="InterPro"/>
</dbReference>
<dbReference type="CDD" id="cd12148">
    <property type="entry name" value="fungal_TF_MHR"/>
    <property type="match status" value="1"/>
</dbReference>
<dbReference type="GO" id="GO:0000981">
    <property type="term" value="F:DNA-binding transcription factor activity, RNA polymerase II-specific"/>
    <property type="evidence" value="ECO:0007669"/>
    <property type="project" value="InterPro"/>
</dbReference>
<keyword evidence="6" id="KW-0539">Nucleus</keyword>
<dbReference type="OrthoDB" id="1405595at2759"/>
<keyword evidence="2" id="KW-0479">Metal-binding</keyword>
<evidence type="ECO:0000313" key="10">
    <source>
        <dbReference type="EMBL" id="TCD67080.1"/>
    </source>
</evidence>
<evidence type="ECO:0000256" key="4">
    <source>
        <dbReference type="ARBA" id="ARBA00022771"/>
    </source>
</evidence>
<dbReference type="InterPro" id="IPR051059">
    <property type="entry name" value="VerF-like"/>
</dbReference>
<feature type="region of interest" description="Disordered" evidence="8">
    <location>
        <begin position="115"/>
        <end position="179"/>
    </location>
</feature>
<name>A0A4R0RFI8_9APHY</name>
<dbReference type="GO" id="GO:0005634">
    <property type="term" value="C:nucleus"/>
    <property type="evidence" value="ECO:0007669"/>
    <property type="project" value="UniProtKB-SubCell"/>
</dbReference>
<dbReference type="PROSITE" id="PS50157">
    <property type="entry name" value="ZINC_FINGER_C2H2_2"/>
    <property type="match status" value="1"/>
</dbReference>
<evidence type="ECO:0000256" key="7">
    <source>
        <dbReference type="PROSITE-ProRule" id="PRU00042"/>
    </source>
</evidence>
<reference evidence="10 11" key="1">
    <citation type="submission" date="2018-11" db="EMBL/GenBank/DDBJ databases">
        <title>Genome assembly of Steccherinum ochraceum LE-BIN_3174, the white-rot fungus of the Steccherinaceae family (The Residual Polyporoid clade, Polyporales, Basidiomycota).</title>
        <authorList>
            <person name="Fedorova T.V."/>
            <person name="Glazunova O.A."/>
            <person name="Landesman E.O."/>
            <person name="Moiseenko K.V."/>
            <person name="Psurtseva N.V."/>
            <person name="Savinova O.S."/>
            <person name="Shakhova N.V."/>
            <person name="Tyazhelova T.V."/>
            <person name="Vasina D.V."/>
        </authorList>
    </citation>
    <scope>NUCLEOTIDE SEQUENCE [LARGE SCALE GENOMIC DNA]</scope>
    <source>
        <strain evidence="10 11">LE-BIN_3174</strain>
    </source>
</reference>
<dbReference type="Pfam" id="PF04082">
    <property type="entry name" value="Fungal_trans"/>
    <property type="match status" value="1"/>
</dbReference>
<protein>
    <recommendedName>
        <fullName evidence="9">C2H2-type domain-containing protein</fullName>
    </recommendedName>
</protein>
<evidence type="ECO:0000256" key="3">
    <source>
        <dbReference type="ARBA" id="ARBA00022737"/>
    </source>
</evidence>
<evidence type="ECO:0000259" key="9">
    <source>
        <dbReference type="PROSITE" id="PS50157"/>
    </source>
</evidence>
<dbReference type="EMBL" id="RWJN01000111">
    <property type="protein sequence ID" value="TCD67080.1"/>
    <property type="molecule type" value="Genomic_DNA"/>
</dbReference>
<keyword evidence="4 7" id="KW-0863">Zinc-finger</keyword>
<proteinExistence type="predicted"/>
<feature type="domain" description="C2H2-type" evidence="9">
    <location>
        <begin position="59"/>
        <end position="87"/>
    </location>
</feature>
<dbReference type="GO" id="GO:0008270">
    <property type="term" value="F:zinc ion binding"/>
    <property type="evidence" value="ECO:0007669"/>
    <property type="project" value="UniProtKB-KW"/>
</dbReference>
<comment type="caution">
    <text evidence="10">The sequence shown here is derived from an EMBL/GenBank/DDBJ whole genome shotgun (WGS) entry which is preliminary data.</text>
</comment>
<gene>
    <name evidence="10" type="ORF">EIP91_000593</name>
</gene>
<dbReference type="GO" id="GO:0000978">
    <property type="term" value="F:RNA polymerase II cis-regulatory region sequence-specific DNA binding"/>
    <property type="evidence" value="ECO:0007669"/>
    <property type="project" value="InterPro"/>
</dbReference>
<organism evidence="10 11">
    <name type="scientific">Steccherinum ochraceum</name>
    <dbReference type="NCBI Taxonomy" id="92696"/>
    <lineage>
        <taxon>Eukaryota</taxon>
        <taxon>Fungi</taxon>
        <taxon>Dikarya</taxon>
        <taxon>Basidiomycota</taxon>
        <taxon>Agaricomycotina</taxon>
        <taxon>Agaricomycetes</taxon>
        <taxon>Polyporales</taxon>
        <taxon>Steccherinaceae</taxon>
        <taxon>Steccherinum</taxon>
    </lineage>
</organism>
<comment type="subcellular location">
    <subcellularLocation>
        <location evidence="1">Nucleus</location>
    </subcellularLocation>
</comment>